<feature type="compositionally biased region" description="Basic and acidic residues" evidence="3">
    <location>
        <begin position="1270"/>
        <end position="1294"/>
    </location>
</feature>
<feature type="compositionally biased region" description="Basic residues" evidence="3">
    <location>
        <begin position="1252"/>
        <end position="1269"/>
    </location>
</feature>
<name>A0A7S2BDK3_9EUKA</name>
<protein>
    <submittedName>
        <fullName evidence="4">Uncharacterized protein</fullName>
    </submittedName>
</protein>
<feature type="region of interest" description="Disordered" evidence="3">
    <location>
        <begin position="506"/>
        <end position="526"/>
    </location>
</feature>
<keyword evidence="1" id="KW-0945">Host-virus interaction</keyword>
<evidence type="ECO:0000256" key="1">
    <source>
        <dbReference type="ARBA" id="ARBA00022581"/>
    </source>
</evidence>
<feature type="compositionally biased region" description="Acidic residues" evidence="3">
    <location>
        <begin position="55"/>
        <end position="68"/>
    </location>
</feature>
<feature type="compositionally biased region" description="Acidic residues" evidence="3">
    <location>
        <begin position="81"/>
        <end position="107"/>
    </location>
</feature>
<dbReference type="PANTHER" id="PTHR13037">
    <property type="entry name" value="FORMIN"/>
    <property type="match status" value="1"/>
</dbReference>
<evidence type="ECO:0000313" key="4">
    <source>
        <dbReference type="EMBL" id="CAD9393878.1"/>
    </source>
</evidence>
<reference evidence="4" key="1">
    <citation type="submission" date="2021-01" db="EMBL/GenBank/DDBJ databases">
        <authorList>
            <person name="Corre E."/>
            <person name="Pelletier E."/>
            <person name="Niang G."/>
            <person name="Scheremetjew M."/>
            <person name="Finn R."/>
            <person name="Kale V."/>
            <person name="Holt S."/>
            <person name="Cochrane G."/>
            <person name="Meng A."/>
            <person name="Brown T."/>
            <person name="Cohen L."/>
        </authorList>
    </citation>
    <scope>NUCLEOTIDE SEQUENCE</scope>
    <source>
        <strain evidence="4">UTEX LB 985</strain>
    </source>
</reference>
<sequence>MDAFDESEFHMVESEDLILNLEHQTYDPSERAEDSPEPMSTGEDGEDLIAAFIDMGEEEEEAPSEDDMSFISPHDHPSGLDDVDADTALDEESGGDDDDDVVSESNDESAHQVSDDDDAQQVRDDDLHVVDKAIVRRGGKQFDLHVILLLVVGLIRLALEIGALHAVEPVRSRHPQPSVYLPPSFVTPSSNSAFLPPSSVLLSTPARPAAMFSPSKTALTRLWAAPCYGLPTAPRAAGKYAGKNAGKYVYAGRHAHQYYSKAVSKVYYHSTYLDTPPHIPVPRKTRNMSLWNMANTSVRMAASGSAAPLLPSPSLASLALQAPPRLRATQRTDSSPAAAAHHETHRDVKHDSHARARAISRAAARAATRGLLARLKRTTAEAHALKLEAARVTQIKQDRLARATALVLATESTTIDKYPRFSARTRRSAALRSASPTRTAALMRPPHIVTSRPVATPSRSPIHMLSAMRNGGVMVPSIPHMAHRRLIATTKVSTPRSATRHINLSRHKNRSSRVAPDQKVSGAHPQTAPVVTLKEVSTIKEGGEEDEFAAPSMPKVFAPLIVTNSLTIVHSLQVNNPPSKTPLDLIQDHNMKVLNELAKEAKHAFKVYVTDLVTEPPVELHPDESTALPYEGSRHLQGRRIVESCSPFLTVDCVPPRASDEEAERLDNDAHHWHGFHAAPPPMIAHTQRAVLVAPSPSPTLANTHLTTLSIAPPPVAPAPLNASHAWQIRAPPSAPPMPLPSMPPMIAPPIAASHLRAPPPRNATYMPSSKRHHDPLANLGNASEWLLSMPSTFGNAVSAVKGMLMMVAEAKKAVEVAKAAAVKNAAKNDQVAKHNALLFPPPLPLLAPPAVPSRSRYMLLKHTLPRWLLPNLLPSAVASIPLTSSALAPISSALTLIPTPIISSTALTAPALAAPPHVYPLALRHDETRVSHPPPQTFLSTFNLDPEPTTLLPTPTSTLSPSLAAALSHTSPLTRTSPATLAPPLIVPDRLTLQGATLSLTLPLLAPTPPTRSHAASPPPSVKPPTKAPMGLTSLVVNATRPRPASKSLLALPPINSTSLVIIDSLVPYSNTTSRATPSTVLKYLPAPDVRLALPSPCDCYVKTKVDAQRANVQRAQVKAYSLAQAQARARARAQAQVAVLEEALLERTNTVDSMHTEVHRLRAQLAKARQREVKMHTVVGAHEEIEATLKTQLGTLLSRQALMQSRINATEAQKSAVSSHLTEAKERARQAERRERQLTKELRKAAARVAHLKRQATRQQKRKKHDATRHDKHEGKLDAKQRKGKHAAEKRAKYSSSSSSYAYAA</sequence>
<feature type="compositionally biased region" description="Basic and acidic residues" evidence="3">
    <location>
        <begin position="24"/>
        <end position="34"/>
    </location>
</feature>
<accession>A0A7S2BDK3</accession>
<gene>
    <name evidence="4" type="ORF">CBRE1094_LOCUS1130</name>
</gene>
<evidence type="ECO:0000256" key="3">
    <source>
        <dbReference type="SAM" id="MobiDB-lite"/>
    </source>
</evidence>
<feature type="region of interest" description="Disordered" evidence="3">
    <location>
        <begin position="1010"/>
        <end position="1030"/>
    </location>
</feature>
<feature type="region of interest" description="Disordered" evidence="3">
    <location>
        <begin position="21"/>
        <end position="124"/>
    </location>
</feature>
<feature type="region of interest" description="Disordered" evidence="3">
    <location>
        <begin position="327"/>
        <end position="354"/>
    </location>
</feature>
<proteinExistence type="predicted"/>
<keyword evidence="2" id="KW-0175">Coiled coil</keyword>
<feature type="compositionally biased region" description="Low complexity" evidence="3">
    <location>
        <begin position="1296"/>
        <end position="1307"/>
    </location>
</feature>
<dbReference type="EMBL" id="HBGU01002168">
    <property type="protein sequence ID" value="CAD9393878.1"/>
    <property type="molecule type" value="Transcribed_RNA"/>
</dbReference>
<feature type="region of interest" description="Disordered" evidence="3">
    <location>
        <begin position="1215"/>
        <end position="1238"/>
    </location>
</feature>
<feature type="compositionally biased region" description="Basic and acidic residues" evidence="3">
    <location>
        <begin position="340"/>
        <end position="354"/>
    </location>
</feature>
<feature type="compositionally biased region" description="Pro residues" evidence="3">
    <location>
        <begin position="1018"/>
        <end position="1028"/>
    </location>
</feature>
<evidence type="ECO:0000256" key="2">
    <source>
        <dbReference type="SAM" id="Coils"/>
    </source>
</evidence>
<organism evidence="4">
    <name type="scientific">Haptolina brevifila</name>
    <dbReference type="NCBI Taxonomy" id="156173"/>
    <lineage>
        <taxon>Eukaryota</taxon>
        <taxon>Haptista</taxon>
        <taxon>Haptophyta</taxon>
        <taxon>Prymnesiophyceae</taxon>
        <taxon>Prymnesiales</taxon>
        <taxon>Prymnesiaceae</taxon>
        <taxon>Haptolina</taxon>
    </lineage>
</organism>
<feature type="region of interest" description="Disordered" evidence="3">
    <location>
        <begin position="1252"/>
        <end position="1307"/>
    </location>
</feature>
<feature type="compositionally biased region" description="Basic and acidic residues" evidence="3">
    <location>
        <begin position="1224"/>
        <end position="1238"/>
    </location>
</feature>
<dbReference type="PANTHER" id="PTHR13037:SF24">
    <property type="entry name" value="POLYCOMB PROTEIN PCL-RELATED"/>
    <property type="match status" value="1"/>
</dbReference>
<feature type="coiled-coil region" evidence="2">
    <location>
        <begin position="1125"/>
        <end position="1173"/>
    </location>
</feature>
<feature type="compositionally biased region" description="Basic and acidic residues" evidence="3">
    <location>
        <begin position="108"/>
        <end position="124"/>
    </location>
</feature>